<name>A0A495JTP7_9ACTN</name>
<dbReference type="Gene3D" id="3.50.50.60">
    <property type="entry name" value="FAD/NAD(P)-binding domain"/>
    <property type="match status" value="2"/>
</dbReference>
<dbReference type="GO" id="GO:0071949">
    <property type="term" value="F:FAD binding"/>
    <property type="evidence" value="ECO:0007669"/>
    <property type="project" value="InterPro"/>
</dbReference>
<evidence type="ECO:0000256" key="1">
    <source>
        <dbReference type="ARBA" id="ARBA00023002"/>
    </source>
</evidence>
<gene>
    <name evidence="3" type="ORF">BDK92_6815</name>
</gene>
<dbReference type="InterPro" id="IPR050631">
    <property type="entry name" value="PheA/TfdB_FAD_monoxygenase"/>
</dbReference>
<dbReference type="PANTHER" id="PTHR43476:SF5">
    <property type="entry name" value="FAD-DEPENDENT MONOOXYGENASE"/>
    <property type="match status" value="1"/>
</dbReference>
<organism evidence="3 4">
    <name type="scientific">Micromonospora pisi</name>
    <dbReference type="NCBI Taxonomy" id="589240"/>
    <lineage>
        <taxon>Bacteria</taxon>
        <taxon>Bacillati</taxon>
        <taxon>Actinomycetota</taxon>
        <taxon>Actinomycetes</taxon>
        <taxon>Micromonosporales</taxon>
        <taxon>Micromonosporaceae</taxon>
        <taxon>Micromonospora</taxon>
    </lineage>
</organism>
<dbReference type="SUPFAM" id="SSF51905">
    <property type="entry name" value="FAD/NAD(P)-binding domain"/>
    <property type="match status" value="1"/>
</dbReference>
<dbReference type="PANTHER" id="PTHR43476">
    <property type="entry name" value="3-(3-HYDROXY-PHENYL)PROPIONATE/3-HYDROXYCINNAMIC ACID HYDROXYLASE"/>
    <property type="match status" value="1"/>
</dbReference>
<sequence>MSYDVVVCGAGVGGLASARALGALGLSVLVLDRQAAPAEVAKGELLQPESVRILDRWGVLPALRTGGAVPVGRLAIRDPAGRILLGLDYDALPGAYRQILCTGYPNVLHALAGTLGPTVEVRRGVLVEEALRDPSGRVTGVRAVDGGEPVEIEARLVVAADGLSSRLRRSAGLPGIRRDYDHKLVAFDLPGVQVADEVSAYRAAHGLRLVYPLPGDRCRLYVQIQRDELRGLGADALAAWCDRVLTGVPALAPLADALRAHLRQRQILAVYRLRAPRLAVPGLALVGEAAHAVHPMAAQGMNSSLGDAEALADLLDATGGTDTGTVDRVLADYHATRLRRLDHTATVSHHAARMLTSTTGLARLVGGRMMRHTAANPRLLGLTTGNLAGVSPHRLTPVDRLYQLGLLGDRRAYAGNGQSPANGGTTA</sequence>
<proteinExistence type="predicted"/>
<keyword evidence="4" id="KW-1185">Reference proteome</keyword>
<evidence type="ECO:0000313" key="4">
    <source>
        <dbReference type="Proteomes" id="UP000277671"/>
    </source>
</evidence>
<comment type="caution">
    <text evidence="3">The sequence shown here is derived from an EMBL/GenBank/DDBJ whole genome shotgun (WGS) entry which is preliminary data.</text>
</comment>
<dbReference type="Pfam" id="PF01494">
    <property type="entry name" value="FAD_binding_3"/>
    <property type="match status" value="1"/>
</dbReference>
<dbReference type="Proteomes" id="UP000277671">
    <property type="component" value="Unassembled WGS sequence"/>
</dbReference>
<dbReference type="RefSeq" id="WP_121160378.1">
    <property type="nucleotide sequence ID" value="NZ_RBKT01000001.1"/>
</dbReference>
<keyword evidence="1" id="KW-0560">Oxidoreductase</keyword>
<dbReference type="InterPro" id="IPR002938">
    <property type="entry name" value="FAD-bd"/>
</dbReference>
<reference evidence="3 4" key="1">
    <citation type="submission" date="2018-10" db="EMBL/GenBank/DDBJ databases">
        <title>Sequencing the genomes of 1000 actinobacteria strains.</title>
        <authorList>
            <person name="Klenk H.-P."/>
        </authorList>
    </citation>
    <scope>NUCLEOTIDE SEQUENCE [LARGE SCALE GENOMIC DNA]</scope>
    <source>
        <strain evidence="3 4">DSM 45175</strain>
    </source>
</reference>
<dbReference type="GO" id="GO:0016491">
    <property type="term" value="F:oxidoreductase activity"/>
    <property type="evidence" value="ECO:0007669"/>
    <property type="project" value="UniProtKB-KW"/>
</dbReference>
<dbReference type="AlphaFoldDB" id="A0A495JTP7"/>
<dbReference type="PRINTS" id="PR00420">
    <property type="entry name" value="RNGMNOXGNASE"/>
</dbReference>
<protein>
    <submittedName>
        <fullName evidence="3">2-polyprenyl-6-methoxyphenol hydroxylase-like FAD-dependent oxidoreductase</fullName>
    </submittedName>
</protein>
<dbReference type="OrthoDB" id="9769565at2"/>
<evidence type="ECO:0000313" key="3">
    <source>
        <dbReference type="EMBL" id="RKR92377.1"/>
    </source>
</evidence>
<feature type="domain" description="FAD-binding" evidence="2">
    <location>
        <begin position="3"/>
        <end position="341"/>
    </location>
</feature>
<evidence type="ECO:0000259" key="2">
    <source>
        <dbReference type="Pfam" id="PF01494"/>
    </source>
</evidence>
<dbReference type="EMBL" id="RBKT01000001">
    <property type="protein sequence ID" value="RKR92377.1"/>
    <property type="molecule type" value="Genomic_DNA"/>
</dbReference>
<dbReference type="InterPro" id="IPR036188">
    <property type="entry name" value="FAD/NAD-bd_sf"/>
</dbReference>
<accession>A0A495JTP7</accession>